<dbReference type="InterPro" id="IPR023430">
    <property type="entry name" value="Pept_HybD-like_dom_sf"/>
</dbReference>
<reference evidence="1 2" key="1">
    <citation type="submission" date="2020-02" db="EMBL/GenBank/DDBJ databases">
        <title>Draft genome sequence of Limisphaera ngatamarikiensis NGM72.4T, a thermophilic Verrucomicrobia grouped in subdivision 3.</title>
        <authorList>
            <person name="Carere C.R."/>
            <person name="Steen J."/>
            <person name="Hugenholtz P."/>
            <person name="Stott M.B."/>
        </authorList>
    </citation>
    <scope>NUCLEOTIDE SEQUENCE [LARGE SCALE GENOMIC DNA]</scope>
    <source>
        <strain evidence="1 2">NGM72.4</strain>
    </source>
</reference>
<organism evidence="1 2">
    <name type="scientific">Limisphaera ngatamarikiensis</name>
    <dbReference type="NCBI Taxonomy" id="1324935"/>
    <lineage>
        <taxon>Bacteria</taxon>
        <taxon>Pseudomonadati</taxon>
        <taxon>Verrucomicrobiota</taxon>
        <taxon>Verrucomicrobiia</taxon>
        <taxon>Limisphaerales</taxon>
        <taxon>Limisphaeraceae</taxon>
        <taxon>Limisphaera</taxon>
    </lineage>
</organism>
<sequence>MASSCRNCDATEPGPRRSRAGAAPVLVLGYGNPLRRDDGLGVALAETLAAEVRPGVEVRICQQLTPDLAEPVSRAAAVVFVDAAVGGPARVRLQRLRPHTGSTLGTHDCSPAGVLALAEALYGRVPPAWLLALPGEDFGLGEGFSPRGEESLRQGLDRLRRWLDRRRGAARAAG</sequence>
<dbReference type="AlphaFoldDB" id="A0A6M1RU18"/>
<dbReference type="PANTHER" id="PTHR30302:SF5">
    <property type="entry name" value="SLR1876 PROTEIN"/>
    <property type="match status" value="1"/>
</dbReference>
<evidence type="ECO:0000313" key="1">
    <source>
        <dbReference type="EMBL" id="NGO38894.1"/>
    </source>
</evidence>
<dbReference type="NCBIfam" id="TIGR00072">
    <property type="entry name" value="hydrog_prot"/>
    <property type="match status" value="1"/>
</dbReference>
<dbReference type="Gene3D" id="3.40.50.1450">
    <property type="entry name" value="HybD-like"/>
    <property type="match status" value="1"/>
</dbReference>
<gene>
    <name evidence="1" type="ORF">G4L39_05725</name>
</gene>
<keyword evidence="1" id="KW-0378">Hydrolase</keyword>
<dbReference type="InterPro" id="IPR000671">
    <property type="entry name" value="Peptidase_A31"/>
</dbReference>
<dbReference type="GO" id="GO:0008047">
    <property type="term" value="F:enzyme activator activity"/>
    <property type="evidence" value="ECO:0007669"/>
    <property type="project" value="InterPro"/>
</dbReference>
<comment type="caution">
    <text evidence="1">The sequence shown here is derived from an EMBL/GenBank/DDBJ whole genome shotgun (WGS) entry which is preliminary data.</text>
</comment>
<keyword evidence="1" id="KW-0645">Protease</keyword>
<dbReference type="PANTHER" id="PTHR30302">
    <property type="entry name" value="HYDROGENASE 1 MATURATION PROTEASE"/>
    <property type="match status" value="1"/>
</dbReference>
<dbReference type="EMBL" id="JAAKYA010000036">
    <property type="protein sequence ID" value="NGO38894.1"/>
    <property type="molecule type" value="Genomic_DNA"/>
</dbReference>
<evidence type="ECO:0000313" key="2">
    <source>
        <dbReference type="Proteomes" id="UP000477311"/>
    </source>
</evidence>
<dbReference type="Proteomes" id="UP000477311">
    <property type="component" value="Unassembled WGS sequence"/>
</dbReference>
<name>A0A6M1RU18_9BACT</name>
<accession>A0A6M1RU18</accession>
<keyword evidence="2" id="KW-1185">Reference proteome</keyword>
<protein>
    <submittedName>
        <fullName evidence="1">Hydrogenase maturation protease</fullName>
    </submittedName>
</protein>
<dbReference type="GO" id="GO:0004175">
    <property type="term" value="F:endopeptidase activity"/>
    <property type="evidence" value="ECO:0007669"/>
    <property type="project" value="TreeGrafter"/>
</dbReference>
<dbReference type="SUPFAM" id="SSF53163">
    <property type="entry name" value="HybD-like"/>
    <property type="match status" value="1"/>
</dbReference>
<dbReference type="GO" id="GO:0016485">
    <property type="term" value="P:protein processing"/>
    <property type="evidence" value="ECO:0007669"/>
    <property type="project" value="TreeGrafter"/>
</dbReference>
<proteinExistence type="predicted"/>